<dbReference type="AlphaFoldDB" id="A0A6N7WNZ5"/>
<sequence>MIRNIMTPAYEPYAVIVMDVDKDSVFQSIEGIPWFVDYDVSIDGQWIWEGTGRRITPPGKAQEEAACIMKGAAMHM</sequence>
<dbReference type="GeneID" id="86056307"/>
<proteinExistence type="predicted"/>
<gene>
    <name evidence="1" type="ORF">FYJ45_25180</name>
</gene>
<dbReference type="Proteomes" id="UP000436047">
    <property type="component" value="Unassembled WGS sequence"/>
</dbReference>
<name>A0A6N7WNZ5_9FIRM</name>
<dbReference type="RefSeq" id="WP_154467840.1">
    <property type="nucleotide sequence ID" value="NZ_JAXDZL010000127.1"/>
</dbReference>
<accession>A0A6N7WNZ5</accession>
<evidence type="ECO:0000313" key="1">
    <source>
        <dbReference type="EMBL" id="MSS91404.1"/>
    </source>
</evidence>
<evidence type="ECO:0000313" key="2">
    <source>
        <dbReference type="Proteomes" id="UP000436047"/>
    </source>
</evidence>
<keyword evidence="2" id="KW-1185">Reference proteome</keyword>
<protein>
    <submittedName>
        <fullName evidence="1">Uncharacterized protein</fullName>
    </submittedName>
</protein>
<organism evidence="1 2">
    <name type="scientific">Eisenbergiella porci</name>
    <dbReference type="NCBI Taxonomy" id="2652274"/>
    <lineage>
        <taxon>Bacteria</taxon>
        <taxon>Bacillati</taxon>
        <taxon>Bacillota</taxon>
        <taxon>Clostridia</taxon>
        <taxon>Lachnospirales</taxon>
        <taxon>Lachnospiraceae</taxon>
        <taxon>Eisenbergiella</taxon>
    </lineage>
</organism>
<reference evidence="1 2" key="1">
    <citation type="submission" date="2019-08" db="EMBL/GenBank/DDBJ databases">
        <title>In-depth cultivation of the pig gut microbiome towards novel bacterial diversity and tailored functional studies.</title>
        <authorList>
            <person name="Wylensek D."/>
            <person name="Hitch T.C.A."/>
            <person name="Clavel T."/>
        </authorList>
    </citation>
    <scope>NUCLEOTIDE SEQUENCE [LARGE SCALE GENOMIC DNA]</scope>
    <source>
        <strain evidence="1 2">WCA-389-WT-23B</strain>
    </source>
</reference>
<comment type="caution">
    <text evidence="1">The sequence shown here is derived from an EMBL/GenBank/DDBJ whole genome shotgun (WGS) entry which is preliminary data.</text>
</comment>
<dbReference type="EMBL" id="VUMI01000064">
    <property type="protein sequence ID" value="MSS91404.1"/>
    <property type="molecule type" value="Genomic_DNA"/>
</dbReference>